<organism evidence="3 4">
    <name type="scientific">Tuber borchii</name>
    <name type="common">White truffle</name>
    <dbReference type="NCBI Taxonomy" id="42251"/>
    <lineage>
        <taxon>Eukaryota</taxon>
        <taxon>Fungi</taxon>
        <taxon>Dikarya</taxon>
        <taxon>Ascomycota</taxon>
        <taxon>Pezizomycotina</taxon>
        <taxon>Pezizomycetes</taxon>
        <taxon>Pezizales</taxon>
        <taxon>Tuberaceae</taxon>
        <taxon>Tuber</taxon>
    </lineage>
</organism>
<evidence type="ECO:0000256" key="1">
    <source>
        <dbReference type="SAM" id="MobiDB-lite"/>
    </source>
</evidence>
<proteinExistence type="predicted"/>
<feature type="region of interest" description="Disordered" evidence="1">
    <location>
        <begin position="217"/>
        <end position="302"/>
    </location>
</feature>
<keyword evidence="2" id="KW-0812">Transmembrane</keyword>
<accession>A0A2T6ZHD0</accession>
<dbReference type="Proteomes" id="UP000244722">
    <property type="component" value="Unassembled WGS sequence"/>
</dbReference>
<keyword evidence="4" id="KW-1185">Reference proteome</keyword>
<feature type="compositionally biased region" description="Low complexity" evidence="1">
    <location>
        <begin position="145"/>
        <end position="161"/>
    </location>
</feature>
<feature type="compositionally biased region" description="Polar residues" evidence="1">
    <location>
        <begin position="283"/>
        <end position="295"/>
    </location>
</feature>
<gene>
    <name evidence="3" type="ORF">B9Z19DRAFT_1156122</name>
</gene>
<keyword evidence="2" id="KW-0472">Membrane</keyword>
<feature type="compositionally biased region" description="Polar residues" evidence="1">
    <location>
        <begin position="337"/>
        <end position="354"/>
    </location>
</feature>
<comment type="caution">
    <text evidence="3">The sequence shown here is derived from an EMBL/GenBank/DDBJ whole genome shotgun (WGS) entry which is preliminary data.</text>
</comment>
<evidence type="ECO:0000313" key="4">
    <source>
        <dbReference type="Proteomes" id="UP000244722"/>
    </source>
</evidence>
<feature type="region of interest" description="Disordered" evidence="1">
    <location>
        <begin position="337"/>
        <end position="358"/>
    </location>
</feature>
<name>A0A2T6ZHD0_TUBBO</name>
<evidence type="ECO:0000313" key="3">
    <source>
        <dbReference type="EMBL" id="PUU74900.1"/>
    </source>
</evidence>
<feature type="transmembrane region" description="Helical" evidence="2">
    <location>
        <begin position="12"/>
        <end position="32"/>
    </location>
</feature>
<reference evidence="3 4" key="1">
    <citation type="submission" date="2017-04" db="EMBL/GenBank/DDBJ databases">
        <title>Draft genome sequence of Tuber borchii Vittad., a whitish edible truffle.</title>
        <authorList>
            <consortium name="DOE Joint Genome Institute"/>
            <person name="Murat C."/>
            <person name="Kuo A."/>
            <person name="Barry K.W."/>
            <person name="Clum A."/>
            <person name="Dockter R.B."/>
            <person name="Fauchery L."/>
            <person name="Iotti M."/>
            <person name="Kohler A."/>
            <person name="Labutti K."/>
            <person name="Lindquist E.A."/>
            <person name="Lipzen A."/>
            <person name="Ohm R.A."/>
            <person name="Wang M."/>
            <person name="Grigoriev I.V."/>
            <person name="Zambonelli A."/>
            <person name="Martin F.M."/>
        </authorList>
    </citation>
    <scope>NUCLEOTIDE SEQUENCE [LARGE SCALE GENOMIC DNA]</scope>
    <source>
        <strain evidence="3 4">Tbo3840</strain>
    </source>
</reference>
<dbReference type="OrthoDB" id="5426169at2759"/>
<feature type="region of interest" description="Disordered" evidence="1">
    <location>
        <begin position="139"/>
        <end position="202"/>
    </location>
</feature>
<keyword evidence="2" id="KW-1133">Transmembrane helix</keyword>
<dbReference type="EMBL" id="NESQ01000262">
    <property type="protein sequence ID" value="PUU74900.1"/>
    <property type="molecule type" value="Genomic_DNA"/>
</dbReference>
<protein>
    <submittedName>
        <fullName evidence="3">Uncharacterized protein</fullName>
    </submittedName>
</protein>
<sequence length="450" mass="49264">MSTQTETRSTIAKMLVTVLLIIILLLMTNPVLTFMIGYPTALIPQAISPEKLISYRIDILFWGSVIIGSSYMKPYYDKLIKLFESVGASLATWEFTYEPLALSEQGMSEIGSLPGPLISTGPGPETPAASITVSMESCTPGFTTEEAPSSSGEHSPSSPSTRSEETTKCPSPNTKQRLPREKISLDKTANTDSSHAGAPQTLPLTVIPSLRWHSQGKYLDGTPIPPRRKQNIYTVELPTAPKKATTPSQGRRKTTATSEKNKERGSGEELDISDLLSPKSNPPLISTPSQYTPGRQGTLPAKHSPLQAESFTLPPSLAHPPTRRRLLHKCIEQLIPSHNQNSVSSPDPSPNANKGTFPEDEDIVMQEVSSLGSRYISNAMDSWGTTREPIKKERMVVAVSTSWSEDQKGSFYERDFLDGVSEEDVLRITSLWAAGLLEVCERKLAEVILK</sequence>
<evidence type="ECO:0000256" key="2">
    <source>
        <dbReference type="SAM" id="Phobius"/>
    </source>
</evidence>
<dbReference type="AlphaFoldDB" id="A0A2T6ZHD0"/>